<keyword evidence="3" id="KW-1185">Reference proteome</keyword>
<evidence type="ECO:0000313" key="3">
    <source>
        <dbReference type="Proteomes" id="UP000011508"/>
    </source>
</evidence>
<keyword evidence="1" id="KW-0812">Transmembrane</keyword>
<evidence type="ECO:0000256" key="1">
    <source>
        <dbReference type="SAM" id="Phobius"/>
    </source>
</evidence>
<sequence>MTLTDIGVALLLTLAGTTYALYKGFDLWWIYPLVLGGFVFVSEAVQWYYFDYPQERLREKAEKLAQGEDVDPQLDMGPGFTDPFILTLLGTIITWGLISIHIITPEVGRYPGTYIFLGGTMILLIAISSIQENRKT</sequence>
<keyword evidence="1" id="KW-1133">Transmembrane helix</keyword>
<keyword evidence="1" id="KW-0472">Membrane</keyword>
<feature type="transmembrane region" description="Helical" evidence="1">
    <location>
        <begin position="30"/>
        <end position="50"/>
    </location>
</feature>
<dbReference type="EMBL" id="AOLM01000029">
    <property type="protein sequence ID" value="ELZ88274.1"/>
    <property type="molecule type" value="Genomic_DNA"/>
</dbReference>
<feature type="transmembrane region" description="Helical" evidence="1">
    <location>
        <begin position="84"/>
        <end position="104"/>
    </location>
</feature>
<feature type="transmembrane region" description="Helical" evidence="1">
    <location>
        <begin position="110"/>
        <end position="130"/>
    </location>
</feature>
<gene>
    <name evidence="2" type="ORF">C441_18822</name>
</gene>
<dbReference type="AlphaFoldDB" id="M0HYS2"/>
<comment type="caution">
    <text evidence="2">The sequence shown here is derived from an EMBL/GenBank/DDBJ whole genome shotgun (WGS) entry which is preliminary data.</text>
</comment>
<accession>M0HYS2</accession>
<proteinExistence type="predicted"/>
<evidence type="ECO:0000313" key="2">
    <source>
        <dbReference type="EMBL" id="ELZ88274.1"/>
    </source>
</evidence>
<protein>
    <submittedName>
        <fullName evidence="2">Uncharacterized protein</fullName>
    </submittedName>
</protein>
<reference evidence="2 3" key="1">
    <citation type="journal article" date="2014" name="PLoS Genet.">
        <title>Phylogenetically driven sequencing of extremely halophilic archaea reveals strategies for static and dynamic osmo-response.</title>
        <authorList>
            <person name="Becker E.A."/>
            <person name="Seitzer P.M."/>
            <person name="Tritt A."/>
            <person name="Larsen D."/>
            <person name="Krusor M."/>
            <person name="Yao A.I."/>
            <person name="Wu D."/>
            <person name="Madern D."/>
            <person name="Eisen J.A."/>
            <person name="Darling A.E."/>
            <person name="Facciotti M.T."/>
        </authorList>
    </citation>
    <scope>NUCLEOTIDE SEQUENCE [LARGE SCALE GENOMIC DNA]</scope>
    <source>
        <strain evidence="2 3">ATCC BAA-897</strain>
    </source>
</reference>
<dbReference type="Proteomes" id="UP000011508">
    <property type="component" value="Unassembled WGS sequence"/>
</dbReference>
<name>M0HYS2_9EURY</name>
<organism evidence="2 3">
    <name type="scientific">Haloferax sulfurifontis ATCC BAA-897</name>
    <dbReference type="NCBI Taxonomy" id="662480"/>
    <lineage>
        <taxon>Archaea</taxon>
        <taxon>Methanobacteriati</taxon>
        <taxon>Methanobacteriota</taxon>
        <taxon>Stenosarchaea group</taxon>
        <taxon>Halobacteria</taxon>
        <taxon>Halobacteriales</taxon>
        <taxon>Haloferacaceae</taxon>
        <taxon>Haloferax</taxon>
    </lineage>
</organism>